<protein>
    <recommendedName>
        <fullName evidence="3">Phasin domain-containing protein</fullName>
    </recommendedName>
</protein>
<reference evidence="1" key="1">
    <citation type="journal article" date="2022" name="Int. J. Syst. Evol. Microbiol.">
        <title>Pseudomonas aegrilactucae sp. nov. and Pseudomonas morbosilactucae sp. nov., pathogens causing bacterial rot of lettuce in Japan.</title>
        <authorList>
            <person name="Sawada H."/>
            <person name="Fujikawa T."/>
            <person name="Satou M."/>
        </authorList>
    </citation>
    <scope>NUCLEOTIDE SEQUENCE</scope>
    <source>
        <strain evidence="1">0166_1</strain>
    </source>
</reference>
<keyword evidence="2" id="KW-1185">Reference proteome</keyword>
<evidence type="ECO:0000313" key="1">
    <source>
        <dbReference type="EMBL" id="UGS33983.1"/>
    </source>
</evidence>
<dbReference type="EMBL" id="CP087164">
    <property type="protein sequence ID" value="UGS33983.1"/>
    <property type="molecule type" value="Genomic_DNA"/>
</dbReference>
<dbReference type="RefSeq" id="WP_259313672.1">
    <property type="nucleotide sequence ID" value="NZ_CP087164.1"/>
</dbReference>
<evidence type="ECO:0008006" key="3">
    <source>
        <dbReference type="Google" id="ProtNLM"/>
    </source>
</evidence>
<organism evidence="1 2">
    <name type="scientific">Capillimicrobium parvum</name>
    <dbReference type="NCBI Taxonomy" id="2884022"/>
    <lineage>
        <taxon>Bacteria</taxon>
        <taxon>Bacillati</taxon>
        <taxon>Actinomycetota</taxon>
        <taxon>Thermoleophilia</taxon>
        <taxon>Solirubrobacterales</taxon>
        <taxon>Capillimicrobiaceae</taxon>
        <taxon>Capillimicrobium</taxon>
    </lineage>
</organism>
<sequence length="96" mass="10464">MTSIAQSQAELQDRFIEGIKQTQTVVLDAVKTWSDAAARYTPAVPDTLSPLATQLPSAQELIKGQFEFAERLLAAQRDFAHELVAVLPAEAPKKKG</sequence>
<evidence type="ECO:0000313" key="2">
    <source>
        <dbReference type="Proteomes" id="UP001162834"/>
    </source>
</evidence>
<name>A0A9E6XTU4_9ACTN</name>
<dbReference type="Proteomes" id="UP001162834">
    <property type="component" value="Chromosome"/>
</dbReference>
<accession>A0A9E6XTU4</accession>
<gene>
    <name evidence="1" type="ORF">DSM104329_00350</name>
</gene>
<dbReference type="AlphaFoldDB" id="A0A9E6XTU4"/>
<proteinExistence type="predicted"/>
<dbReference type="KEGG" id="sbae:DSM104329_00350"/>